<keyword evidence="7" id="KW-1185">Reference proteome</keyword>
<sequence>MAEPILTFDTMLEPIGSDLAARYELISADDPQALTRLSEFRAAITNGGLGMESEWIEKLPNLSLIAVNGVGTDRIDLDLCASRSIHVATTLGVLTDDVADMAMGLVIAALRELGQGLDFVRSGDWAQGKKMKLARSLAGKKLGIVGLGAIGQAIGERAQAFKFDIGFWNRSEKSVDGWRAFDTPVALAQWADVLVVAVAATPQTQAMIDKTVLDALGPDGFVVNIARGSVIEEGALLDALEAGAIAGAGLDVFLNEPQIDARFLDLDNVFLVPHQGSATVETRTGMAQTVKDNVDAFFAGKVPPTSITAKHFG</sequence>
<gene>
    <name evidence="6" type="ORF">OF122_04050</name>
</gene>
<dbReference type="Pfam" id="PF02826">
    <property type="entry name" value="2-Hacid_dh_C"/>
    <property type="match status" value="1"/>
</dbReference>
<protein>
    <submittedName>
        <fullName evidence="6">2-hydroxyacid dehydrogenase</fullName>
    </submittedName>
</protein>
<evidence type="ECO:0000256" key="3">
    <source>
        <dbReference type="RuleBase" id="RU003719"/>
    </source>
</evidence>
<dbReference type="RefSeq" id="WP_264226545.1">
    <property type="nucleotide sequence ID" value="NZ_CP107716.1"/>
</dbReference>
<dbReference type="CDD" id="cd12156">
    <property type="entry name" value="HPPR"/>
    <property type="match status" value="1"/>
</dbReference>
<keyword evidence="2" id="KW-0520">NAD</keyword>
<dbReference type="InterPro" id="IPR036291">
    <property type="entry name" value="NAD(P)-bd_dom_sf"/>
</dbReference>
<evidence type="ECO:0000256" key="2">
    <source>
        <dbReference type="ARBA" id="ARBA00023027"/>
    </source>
</evidence>
<dbReference type="PROSITE" id="PS00065">
    <property type="entry name" value="D_2_HYDROXYACID_DH_1"/>
    <property type="match status" value="1"/>
</dbReference>
<comment type="similarity">
    <text evidence="3">Belongs to the D-isomer specific 2-hydroxyacid dehydrogenase family.</text>
</comment>
<evidence type="ECO:0000313" key="6">
    <source>
        <dbReference type="EMBL" id="UYQ72947.1"/>
    </source>
</evidence>
<dbReference type="Pfam" id="PF00389">
    <property type="entry name" value="2-Hacid_dh"/>
    <property type="match status" value="1"/>
</dbReference>
<evidence type="ECO:0000313" key="7">
    <source>
        <dbReference type="Proteomes" id="UP001163882"/>
    </source>
</evidence>
<dbReference type="PANTHER" id="PTHR10996">
    <property type="entry name" value="2-HYDROXYACID DEHYDROGENASE-RELATED"/>
    <property type="match status" value="1"/>
</dbReference>
<evidence type="ECO:0000259" key="4">
    <source>
        <dbReference type="Pfam" id="PF00389"/>
    </source>
</evidence>
<dbReference type="SUPFAM" id="SSF51735">
    <property type="entry name" value="NAD(P)-binding Rossmann-fold domains"/>
    <property type="match status" value="1"/>
</dbReference>
<dbReference type="Gene3D" id="3.40.50.720">
    <property type="entry name" value="NAD(P)-binding Rossmann-like Domain"/>
    <property type="match status" value="2"/>
</dbReference>
<dbReference type="PANTHER" id="PTHR10996:SF178">
    <property type="entry name" value="2-HYDROXYACID DEHYDROGENASE YGL185C-RELATED"/>
    <property type="match status" value="1"/>
</dbReference>
<dbReference type="EMBL" id="CP107716">
    <property type="protein sequence ID" value="UYQ72947.1"/>
    <property type="molecule type" value="Genomic_DNA"/>
</dbReference>
<dbReference type="InterPro" id="IPR050223">
    <property type="entry name" value="D-isomer_2-hydroxyacid_DH"/>
</dbReference>
<reference evidence="6" key="1">
    <citation type="submission" date="2022-10" db="EMBL/GenBank/DDBJ databases">
        <title>YIM 151497 complete genome.</title>
        <authorList>
            <person name="Chen X."/>
        </authorList>
    </citation>
    <scope>NUCLEOTIDE SEQUENCE</scope>
    <source>
        <strain evidence="6">YIM 151497</strain>
    </source>
</reference>
<dbReference type="Proteomes" id="UP001163882">
    <property type="component" value="Chromosome"/>
</dbReference>
<evidence type="ECO:0000256" key="1">
    <source>
        <dbReference type="ARBA" id="ARBA00023002"/>
    </source>
</evidence>
<organism evidence="6 7">
    <name type="scientific">Pelagibacterium flavum</name>
    <dbReference type="NCBI Taxonomy" id="2984530"/>
    <lineage>
        <taxon>Bacteria</taxon>
        <taxon>Pseudomonadati</taxon>
        <taxon>Pseudomonadota</taxon>
        <taxon>Alphaproteobacteria</taxon>
        <taxon>Hyphomicrobiales</taxon>
        <taxon>Devosiaceae</taxon>
        <taxon>Pelagibacterium</taxon>
    </lineage>
</organism>
<feature type="domain" description="D-isomer specific 2-hydroxyacid dehydrogenase NAD-binding" evidence="5">
    <location>
        <begin position="103"/>
        <end position="276"/>
    </location>
</feature>
<feature type="domain" description="D-isomer specific 2-hydroxyacid dehydrogenase catalytic" evidence="4">
    <location>
        <begin position="32"/>
        <end position="306"/>
    </location>
</feature>
<evidence type="ECO:0000259" key="5">
    <source>
        <dbReference type="Pfam" id="PF02826"/>
    </source>
</evidence>
<proteinExistence type="inferred from homology"/>
<dbReference type="InterPro" id="IPR006139">
    <property type="entry name" value="D-isomer_2_OHA_DH_cat_dom"/>
</dbReference>
<accession>A0ABY6IQQ1</accession>
<keyword evidence="1 3" id="KW-0560">Oxidoreductase</keyword>
<dbReference type="InterPro" id="IPR006140">
    <property type="entry name" value="D-isomer_DH_NAD-bd"/>
</dbReference>
<dbReference type="SUPFAM" id="SSF52283">
    <property type="entry name" value="Formate/glycerate dehydrogenase catalytic domain-like"/>
    <property type="match status" value="1"/>
</dbReference>
<name>A0ABY6IQQ1_9HYPH</name>
<dbReference type="InterPro" id="IPR029752">
    <property type="entry name" value="D-isomer_DH_CS1"/>
</dbReference>